<keyword evidence="1" id="KW-1133">Transmembrane helix</keyword>
<evidence type="ECO:0000313" key="3">
    <source>
        <dbReference type="Proteomes" id="UP001500037"/>
    </source>
</evidence>
<evidence type="ECO:0000313" key="2">
    <source>
        <dbReference type="EMBL" id="GAA1271515.1"/>
    </source>
</evidence>
<reference evidence="3" key="1">
    <citation type="journal article" date="2019" name="Int. J. Syst. Evol. Microbiol.">
        <title>The Global Catalogue of Microorganisms (GCM) 10K type strain sequencing project: providing services to taxonomists for standard genome sequencing and annotation.</title>
        <authorList>
            <consortium name="The Broad Institute Genomics Platform"/>
            <consortium name="The Broad Institute Genome Sequencing Center for Infectious Disease"/>
            <person name="Wu L."/>
            <person name="Ma J."/>
        </authorList>
    </citation>
    <scope>NUCLEOTIDE SEQUENCE [LARGE SCALE GENOMIC DNA]</scope>
    <source>
        <strain evidence="3">JCM 13004</strain>
    </source>
</reference>
<keyword evidence="3" id="KW-1185">Reference proteome</keyword>
<gene>
    <name evidence="2" type="ORF">GCM10009665_69650</name>
</gene>
<feature type="transmembrane region" description="Helical" evidence="1">
    <location>
        <begin position="176"/>
        <end position="195"/>
    </location>
</feature>
<keyword evidence="1" id="KW-0812">Transmembrane</keyword>
<name>A0ABP4HKW3_9ACTN</name>
<dbReference type="Proteomes" id="UP001500037">
    <property type="component" value="Unassembled WGS sequence"/>
</dbReference>
<feature type="transmembrane region" description="Helical" evidence="1">
    <location>
        <begin position="268"/>
        <end position="290"/>
    </location>
</feature>
<feature type="transmembrane region" description="Helical" evidence="1">
    <location>
        <begin position="91"/>
        <end position="109"/>
    </location>
</feature>
<accession>A0ABP4HKW3</accession>
<comment type="caution">
    <text evidence="2">The sequence shown here is derived from an EMBL/GenBank/DDBJ whole genome shotgun (WGS) entry which is preliminary data.</text>
</comment>
<dbReference type="PANTHER" id="PTHR40761:SF1">
    <property type="entry name" value="CONSERVED INTEGRAL MEMBRANE ALANINE VALINE AND LEUCINE RICH PROTEIN-RELATED"/>
    <property type="match status" value="1"/>
</dbReference>
<dbReference type="EMBL" id="BAAALF010000220">
    <property type="protein sequence ID" value="GAA1271515.1"/>
    <property type="molecule type" value="Genomic_DNA"/>
</dbReference>
<dbReference type="RefSeq" id="WP_344446201.1">
    <property type="nucleotide sequence ID" value="NZ_BAAALF010000220.1"/>
</dbReference>
<dbReference type="PANTHER" id="PTHR40761">
    <property type="entry name" value="CONSERVED INTEGRAL MEMBRANE ALANINE VALINE AND LEUCINE RICH PROTEIN-RELATED"/>
    <property type="match status" value="1"/>
</dbReference>
<protein>
    <submittedName>
        <fullName evidence="2">Membrane protein</fullName>
    </submittedName>
</protein>
<feature type="transmembrane region" description="Helical" evidence="1">
    <location>
        <begin position="63"/>
        <end position="85"/>
    </location>
</feature>
<dbReference type="InterPro" id="IPR037185">
    <property type="entry name" value="EmrE-like"/>
</dbReference>
<evidence type="ECO:0000256" key="1">
    <source>
        <dbReference type="SAM" id="Phobius"/>
    </source>
</evidence>
<dbReference type="SUPFAM" id="SSF103481">
    <property type="entry name" value="Multidrug resistance efflux transporter EmrE"/>
    <property type="match status" value="1"/>
</dbReference>
<keyword evidence="1" id="KW-0472">Membrane</keyword>
<feature type="transmembrane region" description="Helical" evidence="1">
    <location>
        <begin position="215"/>
        <end position="235"/>
    </location>
</feature>
<proteinExistence type="predicted"/>
<feature type="transmembrane region" description="Helical" evidence="1">
    <location>
        <begin position="121"/>
        <end position="139"/>
    </location>
</feature>
<feature type="transmembrane region" description="Helical" evidence="1">
    <location>
        <begin position="242"/>
        <end position="262"/>
    </location>
</feature>
<feature type="transmembrane region" description="Helical" evidence="1">
    <location>
        <begin position="151"/>
        <end position="169"/>
    </location>
</feature>
<organism evidence="2 3">
    <name type="scientific">Kitasatospora nipponensis</name>
    <dbReference type="NCBI Taxonomy" id="258049"/>
    <lineage>
        <taxon>Bacteria</taxon>
        <taxon>Bacillati</taxon>
        <taxon>Actinomycetota</taxon>
        <taxon>Actinomycetes</taxon>
        <taxon>Kitasatosporales</taxon>
        <taxon>Streptomycetaceae</taxon>
        <taxon>Kitasatospora</taxon>
    </lineage>
</organism>
<sequence length="309" mass="30965">MIIGLVTAVAASVCYGTGSVLQAVGSRRSAREEAAAQADSGGLQTQLTEHGGPSLSSTAKAVVTWEFILGTVLDFVGFLLGALSARLLPLFLSQTVISANLVITALCSIKLLGIRLRRPEWAAIGVVCGGLVLLAVAAGPEGTGTTPTSSHWWLLLISVVVIGGGSLVVRRLGTSGAIVAGLLSGLGFGALGIGVRILDGVDPFRLGELLSDPALYAILVGGLGGMYLHTVALQIGSVNGATAALVVGETVVPGVVGVVWLGDATRPGLAWLGVLGFVLAVAGAVAVAHYGEGEGALQQEAVDPAPASH</sequence>